<gene>
    <name evidence="3" type="primary">puuR_2</name>
    <name evidence="3" type="ORF">LOM8899_03288</name>
</gene>
<dbReference type="GO" id="GO:0003677">
    <property type="term" value="F:DNA binding"/>
    <property type="evidence" value="ECO:0007669"/>
    <property type="project" value="UniProtKB-KW"/>
</dbReference>
<dbReference type="InterPro" id="IPR010982">
    <property type="entry name" value="Lambda_DNA-bd_dom_sf"/>
</dbReference>
<dbReference type="Gene3D" id="1.10.260.40">
    <property type="entry name" value="lambda repressor-like DNA-binding domains"/>
    <property type="match status" value="1"/>
</dbReference>
<dbReference type="InterPro" id="IPR011051">
    <property type="entry name" value="RmlC_Cupin_sf"/>
</dbReference>
<evidence type="ECO:0000256" key="1">
    <source>
        <dbReference type="ARBA" id="ARBA00023125"/>
    </source>
</evidence>
<accession>A0A238LJH9</accession>
<dbReference type="InterPro" id="IPR050807">
    <property type="entry name" value="TransReg_Diox_bact_type"/>
</dbReference>
<dbReference type="PANTHER" id="PTHR46797">
    <property type="entry name" value="HTH-TYPE TRANSCRIPTIONAL REGULATOR"/>
    <property type="match status" value="1"/>
</dbReference>
<name>A0A238LJH9_9RHOB</name>
<dbReference type="GO" id="GO:0003700">
    <property type="term" value="F:DNA-binding transcription factor activity"/>
    <property type="evidence" value="ECO:0007669"/>
    <property type="project" value="TreeGrafter"/>
</dbReference>
<keyword evidence="4" id="KW-1185">Reference proteome</keyword>
<dbReference type="InterPro" id="IPR001387">
    <property type="entry name" value="Cro/C1-type_HTH"/>
</dbReference>
<dbReference type="SMART" id="SM00530">
    <property type="entry name" value="HTH_XRE"/>
    <property type="match status" value="1"/>
</dbReference>
<dbReference type="AlphaFoldDB" id="A0A238LJH9"/>
<sequence length="214" mass="23605">MPDKEERLTEGDPAGEPMDFDVGARLKSIRKSLGLSQRRLADQSGVTNGLISMIESNKTSPSISSLKKILSVFGLSLADFFETEESNQDNTEKTFVFRASALREINPARVFHEGTEQGLAAVSLKRIGTGRDHKLLMLYETYEPGADTGPETYAHDGEEGGYVIEGEIVLEVDNRTETLQAGDSYLFDSRLPHRFRNVGKTRCVIVSACTPPTF</sequence>
<dbReference type="Pfam" id="PF01381">
    <property type="entry name" value="HTH_3"/>
    <property type="match status" value="1"/>
</dbReference>
<dbReference type="PANTHER" id="PTHR46797:SF11">
    <property type="entry name" value="HTH-TYPE TRANSCRIPTIONAL REGULATOR PUUR"/>
    <property type="match status" value="1"/>
</dbReference>
<dbReference type="InterPro" id="IPR013096">
    <property type="entry name" value="Cupin_2"/>
</dbReference>
<proteinExistence type="predicted"/>
<dbReference type="Gene3D" id="2.60.120.10">
    <property type="entry name" value="Jelly Rolls"/>
    <property type="match status" value="1"/>
</dbReference>
<evidence type="ECO:0000313" key="3">
    <source>
        <dbReference type="EMBL" id="SMY09126.1"/>
    </source>
</evidence>
<dbReference type="GO" id="GO:0005829">
    <property type="term" value="C:cytosol"/>
    <property type="evidence" value="ECO:0007669"/>
    <property type="project" value="TreeGrafter"/>
</dbReference>
<dbReference type="Proteomes" id="UP000201613">
    <property type="component" value="Unassembled WGS sequence"/>
</dbReference>
<dbReference type="InterPro" id="IPR014710">
    <property type="entry name" value="RmlC-like_jellyroll"/>
</dbReference>
<dbReference type="CDD" id="cd00093">
    <property type="entry name" value="HTH_XRE"/>
    <property type="match status" value="1"/>
</dbReference>
<dbReference type="SUPFAM" id="SSF47413">
    <property type="entry name" value="lambda repressor-like DNA-binding domains"/>
    <property type="match status" value="1"/>
</dbReference>
<dbReference type="CDD" id="cd02209">
    <property type="entry name" value="cupin_XRE_C"/>
    <property type="match status" value="1"/>
</dbReference>
<feature type="domain" description="HTH cro/C1-type" evidence="2">
    <location>
        <begin position="26"/>
        <end position="80"/>
    </location>
</feature>
<evidence type="ECO:0000313" key="4">
    <source>
        <dbReference type="Proteomes" id="UP000201613"/>
    </source>
</evidence>
<protein>
    <submittedName>
        <fullName evidence="3">HTH-type transcriptional regulator PuuR</fullName>
    </submittedName>
</protein>
<evidence type="ECO:0000259" key="2">
    <source>
        <dbReference type="PROSITE" id="PS50943"/>
    </source>
</evidence>
<dbReference type="Pfam" id="PF07883">
    <property type="entry name" value="Cupin_2"/>
    <property type="match status" value="1"/>
</dbReference>
<keyword evidence="1" id="KW-0238">DNA-binding</keyword>
<dbReference type="EMBL" id="FXZK01000007">
    <property type="protein sequence ID" value="SMY09126.1"/>
    <property type="molecule type" value="Genomic_DNA"/>
</dbReference>
<dbReference type="SUPFAM" id="SSF51182">
    <property type="entry name" value="RmlC-like cupins"/>
    <property type="match status" value="1"/>
</dbReference>
<dbReference type="PROSITE" id="PS50943">
    <property type="entry name" value="HTH_CROC1"/>
    <property type="match status" value="1"/>
</dbReference>
<reference evidence="3 4" key="1">
    <citation type="submission" date="2017-05" db="EMBL/GenBank/DDBJ databases">
        <authorList>
            <person name="Song R."/>
            <person name="Chenine A.L."/>
            <person name="Ruprecht R.M."/>
        </authorList>
    </citation>
    <scope>NUCLEOTIDE SEQUENCE [LARGE SCALE GENOMIC DNA]</scope>
    <source>
        <strain evidence="3 4">CECT 8899</strain>
    </source>
</reference>
<organism evidence="3 4">
    <name type="scientific">Flavimaricola marinus</name>
    <dbReference type="NCBI Taxonomy" id="1819565"/>
    <lineage>
        <taxon>Bacteria</taxon>
        <taxon>Pseudomonadati</taxon>
        <taxon>Pseudomonadota</taxon>
        <taxon>Alphaproteobacteria</taxon>
        <taxon>Rhodobacterales</taxon>
        <taxon>Paracoccaceae</taxon>
        <taxon>Flavimaricola</taxon>
    </lineage>
</organism>